<feature type="transmembrane region" description="Helical" evidence="1">
    <location>
        <begin position="6"/>
        <end position="28"/>
    </location>
</feature>
<organism evidence="2 3">
    <name type="scientific">Porphyromonas gulae</name>
    <dbReference type="NCBI Taxonomy" id="111105"/>
    <lineage>
        <taxon>Bacteria</taxon>
        <taxon>Pseudomonadati</taxon>
        <taxon>Bacteroidota</taxon>
        <taxon>Bacteroidia</taxon>
        <taxon>Bacteroidales</taxon>
        <taxon>Porphyromonadaceae</taxon>
        <taxon>Porphyromonas</taxon>
    </lineage>
</organism>
<comment type="caution">
    <text evidence="2">The sequence shown here is derived from an EMBL/GenBank/DDBJ whole genome shotgun (WGS) entry which is preliminary data.</text>
</comment>
<evidence type="ECO:0000313" key="2">
    <source>
        <dbReference type="EMBL" id="KGN85437.1"/>
    </source>
</evidence>
<keyword evidence="1" id="KW-0472">Membrane</keyword>
<dbReference type="AlphaFoldDB" id="A0A0A2EK84"/>
<dbReference type="RefSeq" id="WP_039421090.1">
    <property type="nucleotide sequence ID" value="NZ_JRAI01000055.1"/>
</dbReference>
<evidence type="ECO:0000256" key="1">
    <source>
        <dbReference type="SAM" id="Phobius"/>
    </source>
</evidence>
<keyword evidence="1" id="KW-1133">Transmembrane helix</keyword>
<sequence>MEIETLILLSLAVAGFTTIIVVAIVWYSKFKIRKEELRDKTLVELERERTKDLNKWQSFSESLLATNKEIIEVYCKDNTKQEA</sequence>
<reference evidence="2 3" key="1">
    <citation type="submission" date="2014-08" db="EMBL/GenBank/DDBJ databases">
        <title>Porphyromonas gulae strain:COT-052_OH1451 Genome sequencing.</title>
        <authorList>
            <person name="Wallis C."/>
            <person name="Deusch O."/>
            <person name="O'Flynn C."/>
            <person name="Davis I."/>
            <person name="Jospin G."/>
            <person name="Darling A.E."/>
            <person name="Coil D.A."/>
            <person name="Alexiev A."/>
            <person name="Horsfall A."/>
            <person name="Kirkwood N."/>
            <person name="Harris S."/>
            <person name="Eisen J.A."/>
        </authorList>
    </citation>
    <scope>NUCLEOTIDE SEQUENCE [LARGE SCALE GENOMIC DNA]</scope>
    <source>
        <strain evidence="3">COT-052 OH1451</strain>
    </source>
</reference>
<dbReference type="OrthoDB" id="1014337at2"/>
<proteinExistence type="predicted"/>
<evidence type="ECO:0000313" key="3">
    <source>
        <dbReference type="Proteomes" id="UP000030130"/>
    </source>
</evidence>
<protein>
    <submittedName>
        <fullName evidence="2">Uncharacterized protein</fullName>
    </submittedName>
</protein>
<name>A0A0A2EK84_9PORP</name>
<accession>A0A0A2EK84</accession>
<dbReference type="Proteomes" id="UP000030130">
    <property type="component" value="Unassembled WGS sequence"/>
</dbReference>
<gene>
    <name evidence="2" type="ORF">HR08_05955</name>
</gene>
<dbReference type="EMBL" id="JRAI01000055">
    <property type="protein sequence ID" value="KGN85437.1"/>
    <property type="molecule type" value="Genomic_DNA"/>
</dbReference>
<keyword evidence="1" id="KW-0812">Transmembrane</keyword>